<keyword evidence="8" id="KW-0067">ATP-binding</keyword>
<dbReference type="GO" id="GO:0005524">
    <property type="term" value="F:ATP binding"/>
    <property type="evidence" value="ECO:0007669"/>
    <property type="project" value="UniProtKB-KW"/>
</dbReference>
<keyword evidence="6" id="KW-0479">Metal-binding</keyword>
<evidence type="ECO:0000256" key="8">
    <source>
        <dbReference type="ARBA" id="ARBA00022840"/>
    </source>
</evidence>
<accession>A0A1G2EC11</accession>
<comment type="caution">
    <text evidence="11">The sequence shown here is derived from an EMBL/GenBank/DDBJ whole genome shotgun (WGS) entry which is preliminary data.</text>
</comment>
<comment type="similarity">
    <text evidence="2">Belongs to the TsaE family.</text>
</comment>
<keyword evidence="5" id="KW-0819">tRNA processing</keyword>
<organism evidence="11 12">
    <name type="scientific">Candidatus Nealsonbacteria bacterium RIFCSPLOWO2_01_FULL_41_9</name>
    <dbReference type="NCBI Taxonomy" id="1801671"/>
    <lineage>
        <taxon>Bacteria</taxon>
        <taxon>Candidatus Nealsoniibacteriota</taxon>
    </lineage>
</organism>
<keyword evidence="4" id="KW-0963">Cytoplasm</keyword>
<dbReference type="InterPro" id="IPR027417">
    <property type="entry name" value="P-loop_NTPase"/>
</dbReference>
<evidence type="ECO:0000256" key="10">
    <source>
        <dbReference type="ARBA" id="ARBA00032441"/>
    </source>
</evidence>
<evidence type="ECO:0000256" key="3">
    <source>
        <dbReference type="ARBA" id="ARBA00019010"/>
    </source>
</evidence>
<keyword evidence="11" id="KW-0808">Transferase</keyword>
<dbReference type="GO" id="GO:0005737">
    <property type="term" value="C:cytoplasm"/>
    <property type="evidence" value="ECO:0007669"/>
    <property type="project" value="UniProtKB-SubCell"/>
</dbReference>
<proteinExistence type="inferred from homology"/>
<reference evidence="11 12" key="1">
    <citation type="journal article" date="2016" name="Nat. Commun.">
        <title>Thousands of microbial genomes shed light on interconnected biogeochemical processes in an aquifer system.</title>
        <authorList>
            <person name="Anantharaman K."/>
            <person name="Brown C.T."/>
            <person name="Hug L.A."/>
            <person name="Sharon I."/>
            <person name="Castelle C.J."/>
            <person name="Probst A.J."/>
            <person name="Thomas B.C."/>
            <person name="Singh A."/>
            <person name="Wilkins M.J."/>
            <person name="Karaoz U."/>
            <person name="Brodie E.L."/>
            <person name="Williams K.H."/>
            <person name="Hubbard S.S."/>
            <person name="Banfield J.F."/>
        </authorList>
    </citation>
    <scope>NUCLEOTIDE SEQUENCE [LARGE SCALE GENOMIC DNA]</scope>
</reference>
<evidence type="ECO:0000256" key="4">
    <source>
        <dbReference type="ARBA" id="ARBA00022490"/>
    </source>
</evidence>
<evidence type="ECO:0000256" key="1">
    <source>
        <dbReference type="ARBA" id="ARBA00004496"/>
    </source>
</evidence>
<dbReference type="Proteomes" id="UP000176406">
    <property type="component" value="Unassembled WGS sequence"/>
</dbReference>
<gene>
    <name evidence="11" type="ORF">A3A08_02410</name>
</gene>
<dbReference type="GO" id="GO:0046872">
    <property type="term" value="F:metal ion binding"/>
    <property type="evidence" value="ECO:0007669"/>
    <property type="project" value="UniProtKB-KW"/>
</dbReference>
<comment type="subcellular location">
    <subcellularLocation>
        <location evidence="1">Cytoplasm</location>
    </subcellularLocation>
</comment>
<dbReference type="Pfam" id="PF02367">
    <property type="entry name" value="TsaE"/>
    <property type="match status" value="1"/>
</dbReference>
<evidence type="ECO:0000313" key="12">
    <source>
        <dbReference type="Proteomes" id="UP000176406"/>
    </source>
</evidence>
<dbReference type="SUPFAM" id="SSF52540">
    <property type="entry name" value="P-loop containing nucleoside triphosphate hydrolases"/>
    <property type="match status" value="1"/>
</dbReference>
<dbReference type="InterPro" id="IPR003442">
    <property type="entry name" value="T6A_TsaE"/>
</dbReference>
<dbReference type="GO" id="GO:0002949">
    <property type="term" value="P:tRNA threonylcarbamoyladenosine modification"/>
    <property type="evidence" value="ECO:0007669"/>
    <property type="project" value="InterPro"/>
</dbReference>
<name>A0A1G2EC11_9BACT</name>
<protein>
    <recommendedName>
        <fullName evidence="3">tRNA threonylcarbamoyladenosine biosynthesis protein TsaE</fullName>
    </recommendedName>
    <alternativeName>
        <fullName evidence="10">t(6)A37 threonylcarbamoyladenosine biosynthesis protein TsaE</fullName>
    </alternativeName>
</protein>
<evidence type="ECO:0000256" key="5">
    <source>
        <dbReference type="ARBA" id="ARBA00022694"/>
    </source>
</evidence>
<keyword evidence="9" id="KW-0460">Magnesium</keyword>
<dbReference type="Gene3D" id="3.40.50.300">
    <property type="entry name" value="P-loop containing nucleotide triphosphate hydrolases"/>
    <property type="match status" value="1"/>
</dbReference>
<feature type="non-terminal residue" evidence="11">
    <location>
        <position position="167"/>
    </location>
</feature>
<dbReference type="GO" id="GO:0016740">
    <property type="term" value="F:transferase activity"/>
    <property type="evidence" value="ECO:0007669"/>
    <property type="project" value="UniProtKB-KW"/>
</dbReference>
<evidence type="ECO:0000256" key="9">
    <source>
        <dbReference type="ARBA" id="ARBA00022842"/>
    </source>
</evidence>
<evidence type="ECO:0000256" key="6">
    <source>
        <dbReference type="ARBA" id="ARBA00022723"/>
    </source>
</evidence>
<evidence type="ECO:0000256" key="7">
    <source>
        <dbReference type="ARBA" id="ARBA00022741"/>
    </source>
</evidence>
<evidence type="ECO:0000256" key="2">
    <source>
        <dbReference type="ARBA" id="ARBA00007599"/>
    </source>
</evidence>
<dbReference type="AlphaFoldDB" id="A0A1G2EC11"/>
<dbReference type="EMBL" id="MHMG01000019">
    <property type="protein sequence ID" value="OGZ23336.1"/>
    <property type="molecule type" value="Genomic_DNA"/>
</dbReference>
<dbReference type="PANTHER" id="PTHR33540">
    <property type="entry name" value="TRNA THREONYLCARBAMOYLADENOSINE BIOSYNTHESIS PROTEIN TSAE"/>
    <property type="match status" value="1"/>
</dbReference>
<keyword evidence="7" id="KW-0547">Nucleotide-binding</keyword>
<evidence type="ECO:0000313" key="11">
    <source>
        <dbReference type="EMBL" id="OGZ23336.1"/>
    </source>
</evidence>
<dbReference type="PANTHER" id="PTHR33540:SF2">
    <property type="entry name" value="TRNA THREONYLCARBAMOYLADENOSINE BIOSYNTHESIS PROTEIN TSAE"/>
    <property type="match status" value="1"/>
</dbReference>
<sequence>MSAIPASFLKSKIFFIFSVIEGAIDISPVIFFEISATIKLDYPMLIDKSTEILTKSGGETKKIAVTLAREILKRPLGGKAVVLALKGNLGSGKTNFLQGFARGLGIKEKINSPTFVIIKRFGNFYHFDCYRIQKQKDILNLGFKKIINNPKNIVAIEWADKIKKIIP</sequence>
<dbReference type="NCBIfam" id="TIGR00150">
    <property type="entry name" value="T6A_YjeE"/>
    <property type="match status" value="1"/>
</dbReference>